<dbReference type="PANTHER" id="PTHR47505:SF1">
    <property type="entry name" value="DNA UTILIZATION PROTEIN YHGH"/>
    <property type="match status" value="1"/>
</dbReference>
<dbReference type="InterPro" id="IPR000836">
    <property type="entry name" value="PRTase_dom"/>
</dbReference>
<gene>
    <name evidence="3" type="ORF">SAMN05421659_104127</name>
</gene>
<dbReference type="Pfam" id="PF18912">
    <property type="entry name" value="DZR_2"/>
    <property type="match status" value="1"/>
</dbReference>
<sequence length="255" mass="29681">MRNKNIYGRELFSQAKKVFYKGVEIIYPSTCPICTQVLDKNIDEKVYICEKCRKKLSYIESPRCLQCGKPVDNAETEFCYDCSRVKHIYSQGVGVWAYTDEIKNSIYQFKYHNKREYGEFYGFELKNRYESIIKNWDADVLIPVPLHKSKQRKRGYNQAEIIAKSIGKLLDIPVDSQLLKREKKTLAQKELNDKERLKNLENAFKIEEKVVKYDKVIIVDDIYTTGTTIDSCAKILIDAGVVKVYYISLCIGKGF</sequence>
<dbReference type="EMBL" id="FOJI01000004">
    <property type="protein sequence ID" value="SEW08759.1"/>
    <property type="molecule type" value="Genomic_DNA"/>
</dbReference>
<comment type="similarity">
    <text evidence="1">Belongs to the ComF/GntX family.</text>
</comment>
<dbReference type="STRING" id="99656.SAMN05421659_104127"/>
<dbReference type="Gene3D" id="3.40.50.2020">
    <property type="match status" value="1"/>
</dbReference>
<dbReference type="InterPro" id="IPR029057">
    <property type="entry name" value="PRTase-like"/>
</dbReference>
<protein>
    <submittedName>
        <fullName evidence="3">ComF family protein</fullName>
    </submittedName>
</protein>
<feature type="domain" description="Double zinc ribbon" evidence="2">
    <location>
        <begin position="23"/>
        <end position="82"/>
    </location>
</feature>
<name>A0A1I0P3L1_9FIRM</name>
<dbReference type="CDD" id="cd06223">
    <property type="entry name" value="PRTases_typeI"/>
    <property type="match status" value="1"/>
</dbReference>
<evidence type="ECO:0000313" key="3">
    <source>
        <dbReference type="EMBL" id="SEW08759.1"/>
    </source>
</evidence>
<evidence type="ECO:0000313" key="4">
    <source>
        <dbReference type="Proteomes" id="UP000199701"/>
    </source>
</evidence>
<evidence type="ECO:0000256" key="1">
    <source>
        <dbReference type="ARBA" id="ARBA00008007"/>
    </source>
</evidence>
<proteinExistence type="inferred from homology"/>
<keyword evidence="4" id="KW-1185">Reference proteome</keyword>
<organism evidence="3 4">
    <name type="scientific">[Clostridium] fimetarium</name>
    <dbReference type="NCBI Taxonomy" id="99656"/>
    <lineage>
        <taxon>Bacteria</taxon>
        <taxon>Bacillati</taxon>
        <taxon>Bacillota</taxon>
        <taxon>Clostridia</taxon>
        <taxon>Lachnospirales</taxon>
        <taxon>Lachnospiraceae</taxon>
    </lineage>
</organism>
<dbReference type="RefSeq" id="WP_092451913.1">
    <property type="nucleotide sequence ID" value="NZ_FOJI01000004.1"/>
</dbReference>
<dbReference type="PANTHER" id="PTHR47505">
    <property type="entry name" value="DNA UTILIZATION PROTEIN YHGH"/>
    <property type="match status" value="1"/>
</dbReference>
<reference evidence="3 4" key="1">
    <citation type="submission" date="2016-10" db="EMBL/GenBank/DDBJ databases">
        <authorList>
            <person name="de Groot N.N."/>
        </authorList>
    </citation>
    <scope>NUCLEOTIDE SEQUENCE [LARGE SCALE GENOMIC DNA]</scope>
    <source>
        <strain evidence="3 4">DSM 9179</strain>
    </source>
</reference>
<dbReference type="Proteomes" id="UP000199701">
    <property type="component" value="Unassembled WGS sequence"/>
</dbReference>
<dbReference type="AlphaFoldDB" id="A0A1I0P3L1"/>
<dbReference type="OrthoDB" id="9779910at2"/>
<dbReference type="SUPFAM" id="SSF53271">
    <property type="entry name" value="PRTase-like"/>
    <property type="match status" value="1"/>
</dbReference>
<evidence type="ECO:0000259" key="2">
    <source>
        <dbReference type="Pfam" id="PF18912"/>
    </source>
</evidence>
<accession>A0A1I0P3L1</accession>
<dbReference type="InterPro" id="IPR051910">
    <property type="entry name" value="ComF/GntX_DNA_util-trans"/>
</dbReference>
<dbReference type="InterPro" id="IPR044005">
    <property type="entry name" value="DZR_2"/>
</dbReference>